<dbReference type="RefSeq" id="WP_061853998.1">
    <property type="nucleotide sequence ID" value="NZ_BKAQ01000003.1"/>
</dbReference>
<sequence>MDKPKYQIVADEIKEKIINKNYHIGMLLPTEKQFQDRYNLSRYTIRQAMDLLVSEGYIKKKKGSGSYVSNKYLSSNQDKSLKKIGVIVTYLSEYIFPNIIRGIEKELKKQGYSLILASTNNNHEDEKQCLEMMLNQGVSGLIVEPTKSNVYNPNLSYYPLFKQRDIPILMINANYEELNLPYIAIDDVKSGYLATQYLIDQGHEKIALITKIDDNQGKLRMKGYFNAFEQSDKLFKGEYIYTYNTESRPKVIEQIVEHISNRDISVSALVCYNDEIAYDIIHQLRQCNIKIPQDISIVGEDNSILSRLKELNLTTTAHPQELLGTKAANLIIEAIEQEKVLKSELIDTYIIERSSVKDLKII</sequence>
<dbReference type="GeneID" id="69904117"/>
<dbReference type="Proteomes" id="UP000321040">
    <property type="component" value="Unassembled WGS sequence"/>
</dbReference>
<proteinExistence type="predicted"/>
<dbReference type="InterPro" id="IPR028082">
    <property type="entry name" value="Peripla_BP_I"/>
</dbReference>
<accession>A0A151A380</accession>
<dbReference type="SUPFAM" id="SSF46785">
    <property type="entry name" value="Winged helix' DNA-binding domain"/>
    <property type="match status" value="1"/>
</dbReference>
<dbReference type="AlphaFoldDB" id="A0A151A380"/>
<dbReference type="PANTHER" id="PTHR30146">
    <property type="entry name" value="LACI-RELATED TRANSCRIPTIONAL REPRESSOR"/>
    <property type="match status" value="1"/>
</dbReference>
<reference evidence="6 7" key="1">
    <citation type="submission" date="2016-02" db="EMBL/GenBank/DDBJ databases">
        <title>Draft genome sequence of hydrocarbon degrading Staphylococcus saprophyticus Strain CNV2, isolated from crude-oil contaminated soil from Noonmati Oil Refinery, Guwahati, Assam, India.</title>
        <authorList>
            <person name="Mukherjee A."/>
            <person name="Chettri B."/>
            <person name="Langpoklakpam J."/>
            <person name="Singh A.K."/>
            <person name="Chattopadhyay D.J."/>
        </authorList>
    </citation>
    <scope>NUCLEOTIDE SEQUENCE [LARGE SCALE GENOMIC DNA]</scope>
    <source>
        <strain evidence="6 7">CNV2</strain>
    </source>
</reference>
<dbReference type="InterPro" id="IPR033532">
    <property type="entry name" value="AraR_ligand_bind_dom"/>
</dbReference>
<dbReference type="InterPro" id="IPR036390">
    <property type="entry name" value="WH_DNA-bd_sf"/>
</dbReference>
<dbReference type="OrthoDB" id="9813468at2"/>
<dbReference type="PANTHER" id="PTHR30146:SF150">
    <property type="entry name" value="ARABINOSE METABOLISM TRANSCRIPTIONAL REPRESSOR"/>
    <property type="match status" value="1"/>
</dbReference>
<dbReference type="CDD" id="cd01541">
    <property type="entry name" value="PBP1_AraR"/>
    <property type="match status" value="1"/>
</dbReference>
<evidence type="ECO:0000256" key="3">
    <source>
        <dbReference type="ARBA" id="ARBA00023163"/>
    </source>
</evidence>
<dbReference type="InterPro" id="IPR000524">
    <property type="entry name" value="Tscrpt_reg_HTH_GntR"/>
</dbReference>
<dbReference type="Proteomes" id="UP000075418">
    <property type="component" value="Unassembled WGS sequence"/>
</dbReference>
<evidence type="ECO:0000313" key="7">
    <source>
        <dbReference type="Proteomes" id="UP000075418"/>
    </source>
</evidence>
<evidence type="ECO:0000256" key="2">
    <source>
        <dbReference type="ARBA" id="ARBA00023125"/>
    </source>
</evidence>
<dbReference type="Pfam" id="PF00532">
    <property type="entry name" value="Peripla_BP_1"/>
    <property type="match status" value="1"/>
</dbReference>
<name>A0A151A380_9STAP</name>
<dbReference type="InterPro" id="IPR001761">
    <property type="entry name" value="Peripla_BP/Lac1_sug-bd_dom"/>
</dbReference>
<dbReference type="InterPro" id="IPR036388">
    <property type="entry name" value="WH-like_DNA-bd_sf"/>
</dbReference>
<keyword evidence="3" id="KW-0804">Transcription</keyword>
<dbReference type="PRINTS" id="PR00035">
    <property type="entry name" value="HTHGNTR"/>
</dbReference>
<dbReference type="EMBL" id="LUGM01000002">
    <property type="protein sequence ID" value="KYH13767.1"/>
    <property type="molecule type" value="Genomic_DNA"/>
</dbReference>
<dbReference type="Gene3D" id="1.10.10.10">
    <property type="entry name" value="Winged helix-like DNA-binding domain superfamily/Winged helix DNA-binding domain"/>
    <property type="match status" value="1"/>
</dbReference>
<comment type="caution">
    <text evidence="6">The sequence shown here is derived from an EMBL/GenBank/DDBJ whole genome shotgun (WGS) entry which is preliminary data.</text>
</comment>
<keyword evidence="8" id="KW-1185">Reference proteome</keyword>
<keyword evidence="2" id="KW-0238">DNA-binding</keyword>
<dbReference type="SMART" id="SM00345">
    <property type="entry name" value="HTH_GNTR"/>
    <property type="match status" value="1"/>
</dbReference>
<protein>
    <submittedName>
        <fullName evidence="6">GntR family transcriptional regulator</fullName>
    </submittedName>
</protein>
<evidence type="ECO:0000313" key="5">
    <source>
        <dbReference type="EMBL" id="GEP81227.1"/>
    </source>
</evidence>
<dbReference type="CDD" id="cd07377">
    <property type="entry name" value="WHTH_GntR"/>
    <property type="match status" value="1"/>
</dbReference>
<evidence type="ECO:0000256" key="1">
    <source>
        <dbReference type="ARBA" id="ARBA00023015"/>
    </source>
</evidence>
<dbReference type="GO" id="GO:0003700">
    <property type="term" value="F:DNA-binding transcription factor activity"/>
    <property type="evidence" value="ECO:0007669"/>
    <property type="project" value="InterPro"/>
</dbReference>
<evidence type="ECO:0000259" key="4">
    <source>
        <dbReference type="PROSITE" id="PS50949"/>
    </source>
</evidence>
<dbReference type="Pfam" id="PF00392">
    <property type="entry name" value="GntR"/>
    <property type="match status" value="1"/>
</dbReference>
<keyword evidence="1" id="KW-0805">Transcription regulation</keyword>
<evidence type="ECO:0000313" key="6">
    <source>
        <dbReference type="EMBL" id="KYH13767.1"/>
    </source>
</evidence>
<dbReference type="GO" id="GO:0000976">
    <property type="term" value="F:transcription cis-regulatory region binding"/>
    <property type="evidence" value="ECO:0007669"/>
    <property type="project" value="TreeGrafter"/>
</dbReference>
<dbReference type="PROSITE" id="PS50949">
    <property type="entry name" value="HTH_GNTR"/>
    <property type="match status" value="1"/>
</dbReference>
<organism evidence="6 7">
    <name type="scientific">Staphylococcus kloosii</name>
    <dbReference type="NCBI Taxonomy" id="29384"/>
    <lineage>
        <taxon>Bacteria</taxon>
        <taxon>Bacillati</taxon>
        <taxon>Bacillota</taxon>
        <taxon>Bacilli</taxon>
        <taxon>Bacillales</taxon>
        <taxon>Staphylococcaceae</taxon>
        <taxon>Staphylococcus</taxon>
    </lineage>
</organism>
<dbReference type="EMBL" id="BKAQ01000003">
    <property type="protein sequence ID" value="GEP81227.1"/>
    <property type="molecule type" value="Genomic_DNA"/>
</dbReference>
<reference evidence="5 8" key="2">
    <citation type="submission" date="2019-07" db="EMBL/GenBank/DDBJ databases">
        <title>Whole genome shotgun sequence of Staphylococcus kloosii NBRC 109624.</title>
        <authorList>
            <person name="Hosoyama A."/>
            <person name="Uohara A."/>
            <person name="Ohji S."/>
            <person name="Ichikawa N."/>
        </authorList>
    </citation>
    <scope>NUCLEOTIDE SEQUENCE [LARGE SCALE GENOMIC DNA]</scope>
    <source>
        <strain evidence="5 8">NBRC 109624</strain>
    </source>
</reference>
<dbReference type="KEGG" id="skl:C7J89_02115"/>
<dbReference type="SUPFAM" id="SSF53822">
    <property type="entry name" value="Periplasmic binding protein-like I"/>
    <property type="match status" value="1"/>
</dbReference>
<dbReference type="Gene3D" id="3.40.50.2300">
    <property type="match status" value="2"/>
</dbReference>
<gene>
    <name evidence="5" type="primary">araR</name>
    <name evidence="6" type="ORF">A0131_02970</name>
    <name evidence="5" type="ORF">SKL01_04050</name>
</gene>
<feature type="domain" description="HTH gntR-type" evidence="4">
    <location>
        <begin position="3"/>
        <end position="71"/>
    </location>
</feature>
<evidence type="ECO:0000313" key="8">
    <source>
        <dbReference type="Proteomes" id="UP000321040"/>
    </source>
</evidence>